<dbReference type="AlphaFoldDB" id="A0AAV7W8H9"/>
<evidence type="ECO:0000313" key="2">
    <source>
        <dbReference type="Proteomes" id="UP001066276"/>
    </source>
</evidence>
<keyword evidence="2" id="KW-1185">Reference proteome</keyword>
<comment type="caution">
    <text evidence="1">The sequence shown here is derived from an EMBL/GenBank/DDBJ whole genome shotgun (WGS) entry which is preliminary data.</text>
</comment>
<organism evidence="1 2">
    <name type="scientific">Pleurodeles waltl</name>
    <name type="common">Iberian ribbed newt</name>
    <dbReference type="NCBI Taxonomy" id="8319"/>
    <lineage>
        <taxon>Eukaryota</taxon>
        <taxon>Metazoa</taxon>
        <taxon>Chordata</taxon>
        <taxon>Craniata</taxon>
        <taxon>Vertebrata</taxon>
        <taxon>Euteleostomi</taxon>
        <taxon>Amphibia</taxon>
        <taxon>Batrachia</taxon>
        <taxon>Caudata</taxon>
        <taxon>Salamandroidea</taxon>
        <taxon>Salamandridae</taxon>
        <taxon>Pleurodelinae</taxon>
        <taxon>Pleurodeles</taxon>
    </lineage>
</organism>
<name>A0AAV7W8H9_PLEWA</name>
<sequence length="73" mass="8127">MGISAPLLFSWQGQTHRLVFGAVAGRTWPCGRRLSREERLGEGPLQARTQCCQFGRHFRIGLFSVTPPNEVSA</sequence>
<accession>A0AAV7W8H9</accession>
<reference evidence="1" key="1">
    <citation type="journal article" date="2022" name="bioRxiv">
        <title>Sequencing and chromosome-scale assembly of the giantPleurodeles waltlgenome.</title>
        <authorList>
            <person name="Brown T."/>
            <person name="Elewa A."/>
            <person name="Iarovenko S."/>
            <person name="Subramanian E."/>
            <person name="Araus A.J."/>
            <person name="Petzold A."/>
            <person name="Susuki M."/>
            <person name="Suzuki K.-i.T."/>
            <person name="Hayashi T."/>
            <person name="Toyoda A."/>
            <person name="Oliveira C."/>
            <person name="Osipova E."/>
            <person name="Leigh N.D."/>
            <person name="Simon A."/>
            <person name="Yun M.H."/>
        </authorList>
    </citation>
    <scope>NUCLEOTIDE SEQUENCE</scope>
    <source>
        <strain evidence="1">20211129_DDA</strain>
        <tissue evidence="1">Liver</tissue>
    </source>
</reference>
<evidence type="ECO:0000313" key="1">
    <source>
        <dbReference type="EMBL" id="KAJ1210305.1"/>
    </source>
</evidence>
<dbReference type="EMBL" id="JANPWB010000002">
    <property type="protein sequence ID" value="KAJ1210305.1"/>
    <property type="molecule type" value="Genomic_DNA"/>
</dbReference>
<proteinExistence type="predicted"/>
<gene>
    <name evidence="1" type="ORF">NDU88_005671</name>
</gene>
<dbReference type="Proteomes" id="UP001066276">
    <property type="component" value="Chromosome 1_2"/>
</dbReference>
<protein>
    <submittedName>
        <fullName evidence="1">Uncharacterized protein</fullName>
    </submittedName>
</protein>